<dbReference type="AlphaFoldDB" id="A0A6A7C6E5"/>
<protein>
    <submittedName>
        <fullName evidence="3">RWD-domain-containing protein</fullName>
    </submittedName>
</protein>
<dbReference type="PROSITE" id="PS50908">
    <property type="entry name" value="RWD"/>
    <property type="match status" value="1"/>
</dbReference>
<sequence>MSCLSQIGGLDRAVPQPLTSKGNDVTLNKANKPLMGAQEQKEEREVIDAIFPDEIQDISPSEYRVTVNLELEKEASAQDDEETPADPAIILHVRYPEAYPDEPPILDLFQPPNASKHIHLDVRQDKAQLLESLQPTIDENMSMAMVYALITSLKEAAEQLVADRIAALQAQKDLELQKAEEEENRKFEGEKVTKESFMAWRERFQKEMREEAERKHAELEAEEKKRRGGKAEEKRLTGKQLWLQGLAGKGADEYADGVDVMESLKDLKVEE</sequence>
<feature type="compositionally biased region" description="Polar residues" evidence="1">
    <location>
        <begin position="17"/>
        <end position="29"/>
    </location>
</feature>
<feature type="region of interest" description="Disordered" evidence="1">
    <location>
        <begin position="1"/>
        <end position="41"/>
    </location>
</feature>
<gene>
    <name evidence="3" type="ORF">K470DRAFT_167975</name>
</gene>
<dbReference type="EMBL" id="MU005964">
    <property type="protein sequence ID" value="KAF2862832.1"/>
    <property type="molecule type" value="Genomic_DNA"/>
</dbReference>
<dbReference type="CDD" id="cd23823">
    <property type="entry name" value="RWD_GCN2"/>
    <property type="match status" value="1"/>
</dbReference>
<dbReference type="Pfam" id="PF05773">
    <property type="entry name" value="RWD"/>
    <property type="match status" value="1"/>
</dbReference>
<organism evidence="3 4">
    <name type="scientific">Piedraia hortae CBS 480.64</name>
    <dbReference type="NCBI Taxonomy" id="1314780"/>
    <lineage>
        <taxon>Eukaryota</taxon>
        <taxon>Fungi</taxon>
        <taxon>Dikarya</taxon>
        <taxon>Ascomycota</taxon>
        <taxon>Pezizomycotina</taxon>
        <taxon>Dothideomycetes</taxon>
        <taxon>Dothideomycetidae</taxon>
        <taxon>Capnodiales</taxon>
        <taxon>Piedraiaceae</taxon>
        <taxon>Piedraia</taxon>
    </lineage>
</organism>
<dbReference type="OrthoDB" id="277175at2759"/>
<dbReference type="PANTHER" id="PTHR12292">
    <property type="entry name" value="RWD DOMAIN-CONTAINING PROTEIN"/>
    <property type="match status" value="1"/>
</dbReference>
<reference evidence="3" key="1">
    <citation type="journal article" date="2020" name="Stud. Mycol.">
        <title>101 Dothideomycetes genomes: a test case for predicting lifestyles and emergence of pathogens.</title>
        <authorList>
            <person name="Haridas S."/>
            <person name="Albert R."/>
            <person name="Binder M."/>
            <person name="Bloem J."/>
            <person name="Labutti K."/>
            <person name="Salamov A."/>
            <person name="Andreopoulos B."/>
            <person name="Baker S."/>
            <person name="Barry K."/>
            <person name="Bills G."/>
            <person name="Bluhm B."/>
            <person name="Cannon C."/>
            <person name="Castanera R."/>
            <person name="Culley D."/>
            <person name="Daum C."/>
            <person name="Ezra D."/>
            <person name="Gonzalez J."/>
            <person name="Henrissat B."/>
            <person name="Kuo A."/>
            <person name="Liang C."/>
            <person name="Lipzen A."/>
            <person name="Lutzoni F."/>
            <person name="Magnuson J."/>
            <person name="Mondo S."/>
            <person name="Nolan M."/>
            <person name="Ohm R."/>
            <person name="Pangilinan J."/>
            <person name="Park H.-J."/>
            <person name="Ramirez L."/>
            <person name="Alfaro M."/>
            <person name="Sun H."/>
            <person name="Tritt A."/>
            <person name="Yoshinaga Y."/>
            <person name="Zwiers L.-H."/>
            <person name="Turgeon B."/>
            <person name="Goodwin S."/>
            <person name="Spatafora J."/>
            <person name="Crous P."/>
            <person name="Grigoriev I."/>
        </authorList>
    </citation>
    <scope>NUCLEOTIDE SEQUENCE</scope>
    <source>
        <strain evidence="3">CBS 480.64</strain>
    </source>
</reference>
<evidence type="ECO:0000313" key="4">
    <source>
        <dbReference type="Proteomes" id="UP000799421"/>
    </source>
</evidence>
<dbReference type="InterPro" id="IPR006575">
    <property type="entry name" value="RWD_dom"/>
</dbReference>
<dbReference type="Proteomes" id="UP000799421">
    <property type="component" value="Unassembled WGS sequence"/>
</dbReference>
<proteinExistence type="predicted"/>
<dbReference type="Gene3D" id="3.10.110.10">
    <property type="entry name" value="Ubiquitin Conjugating Enzyme"/>
    <property type="match status" value="1"/>
</dbReference>
<name>A0A6A7C6E5_9PEZI</name>
<feature type="region of interest" description="Disordered" evidence="1">
    <location>
        <begin position="208"/>
        <end position="235"/>
    </location>
</feature>
<evidence type="ECO:0000259" key="2">
    <source>
        <dbReference type="PROSITE" id="PS50908"/>
    </source>
</evidence>
<dbReference type="InterPro" id="IPR040213">
    <property type="entry name" value="GIR2-like"/>
</dbReference>
<dbReference type="SUPFAM" id="SSF54495">
    <property type="entry name" value="UBC-like"/>
    <property type="match status" value="1"/>
</dbReference>
<feature type="domain" description="RWD" evidence="2">
    <location>
        <begin position="42"/>
        <end position="160"/>
    </location>
</feature>
<evidence type="ECO:0000313" key="3">
    <source>
        <dbReference type="EMBL" id="KAF2862832.1"/>
    </source>
</evidence>
<dbReference type="InterPro" id="IPR016135">
    <property type="entry name" value="UBQ-conjugating_enzyme/RWD"/>
</dbReference>
<dbReference type="SMART" id="SM00591">
    <property type="entry name" value="RWD"/>
    <property type="match status" value="1"/>
</dbReference>
<evidence type="ECO:0000256" key="1">
    <source>
        <dbReference type="SAM" id="MobiDB-lite"/>
    </source>
</evidence>
<accession>A0A6A7C6E5</accession>
<keyword evidence="4" id="KW-1185">Reference proteome</keyword>